<dbReference type="Gene3D" id="3.10.180.10">
    <property type="entry name" value="2,3-Dihydroxybiphenyl 1,2-Dioxygenase, domain 1"/>
    <property type="match status" value="1"/>
</dbReference>
<dbReference type="Proteomes" id="UP000009282">
    <property type="component" value="Chromosome"/>
</dbReference>
<dbReference type="HOGENOM" id="CLU_046006_5_2_6"/>
<dbReference type="OrthoDB" id="6322212at2"/>
<dbReference type="SUPFAM" id="SSF54593">
    <property type="entry name" value="Glyoxalase/Bleomycin resistance protein/Dihydroxybiphenyl dioxygenase"/>
    <property type="match status" value="1"/>
</dbReference>
<keyword evidence="2" id="KW-1185">Reference proteome</keyword>
<accession>G4QDZ9</accession>
<dbReference type="STRING" id="1085623.GNIT_3178"/>
<name>G4QDZ9_GLANF</name>
<evidence type="ECO:0000313" key="1">
    <source>
        <dbReference type="EMBL" id="AEP31273.1"/>
    </source>
</evidence>
<dbReference type="KEGG" id="gni:GNIT_3178"/>
<gene>
    <name evidence="1" type="ordered locus">GNIT_3178</name>
</gene>
<reference evidence="1 2" key="1">
    <citation type="journal article" date="2011" name="J. Bacteriol.">
        <title>Complete genome sequence of seawater bacterium Glaciecola nitratireducens FR1064T.</title>
        <authorList>
            <person name="Bian F."/>
            <person name="Qin Q.L."/>
            <person name="Xie B.B."/>
            <person name="Shu Y.L."/>
            <person name="Zhang X.Y."/>
            <person name="Yu Y."/>
            <person name="Chen B."/>
            <person name="Chen X.L."/>
            <person name="Zhou B.C."/>
            <person name="Zhang Y.Z."/>
        </authorList>
    </citation>
    <scope>NUCLEOTIDE SEQUENCE [LARGE SCALE GENOMIC DNA]</scope>
    <source>
        <strain evidence="2">JCM 12485 / KCTC 12276 / FR1064</strain>
    </source>
</reference>
<dbReference type="AlphaFoldDB" id="G4QDZ9"/>
<sequence length="132" mass="14824">MLTHIHHINFVVADLQKAIQYFQKLLSQQATIERLSERNVETARFKIGESLLILVQPITNEGAVASILKNKGEGIFLLSLATLSIDETLKDFELSYAEKRKGLEGWSVCDISPYEQFGAILQLTEMPQSSSK</sequence>
<organism evidence="1 2">
    <name type="scientific">Glaciecola nitratireducens (strain JCM 12485 / KCTC 12276 / FR1064)</name>
    <dbReference type="NCBI Taxonomy" id="1085623"/>
    <lineage>
        <taxon>Bacteria</taxon>
        <taxon>Pseudomonadati</taxon>
        <taxon>Pseudomonadota</taxon>
        <taxon>Gammaproteobacteria</taxon>
        <taxon>Alteromonadales</taxon>
        <taxon>Alteromonadaceae</taxon>
        <taxon>Brumicola</taxon>
    </lineage>
</organism>
<dbReference type="InterPro" id="IPR029068">
    <property type="entry name" value="Glyas_Bleomycin-R_OHBP_Dase"/>
</dbReference>
<protein>
    <submittedName>
        <fullName evidence="1">Glyoxalase family protein</fullName>
    </submittedName>
</protein>
<dbReference type="RefSeq" id="WP_014110144.1">
    <property type="nucleotide sequence ID" value="NC_016041.1"/>
</dbReference>
<dbReference type="EMBL" id="CP003060">
    <property type="protein sequence ID" value="AEP31273.1"/>
    <property type="molecule type" value="Genomic_DNA"/>
</dbReference>
<dbReference type="eggNOG" id="COG0346">
    <property type="taxonomic scope" value="Bacteria"/>
</dbReference>
<evidence type="ECO:0000313" key="2">
    <source>
        <dbReference type="Proteomes" id="UP000009282"/>
    </source>
</evidence>
<proteinExistence type="predicted"/>